<accession>A0ACC1NW51</accession>
<reference evidence="1" key="1">
    <citation type="submission" date="2022-08" db="EMBL/GenBank/DDBJ databases">
        <title>Genome Sequence of Lecanicillium fungicola.</title>
        <authorList>
            <person name="Buettner E."/>
        </authorList>
    </citation>
    <scope>NUCLEOTIDE SEQUENCE</scope>
    <source>
        <strain evidence="1">Babe33</strain>
    </source>
</reference>
<dbReference type="Proteomes" id="UP001143910">
    <property type="component" value="Unassembled WGS sequence"/>
</dbReference>
<name>A0ACC1NW51_9HYPO</name>
<comment type="caution">
    <text evidence="1">The sequence shown here is derived from an EMBL/GenBank/DDBJ whole genome shotgun (WGS) entry which is preliminary data.</text>
</comment>
<organism evidence="1 2">
    <name type="scientific">Zarea fungicola</name>
    <dbReference type="NCBI Taxonomy" id="93591"/>
    <lineage>
        <taxon>Eukaryota</taxon>
        <taxon>Fungi</taxon>
        <taxon>Dikarya</taxon>
        <taxon>Ascomycota</taxon>
        <taxon>Pezizomycotina</taxon>
        <taxon>Sordariomycetes</taxon>
        <taxon>Hypocreomycetidae</taxon>
        <taxon>Hypocreales</taxon>
        <taxon>Cordycipitaceae</taxon>
        <taxon>Zarea</taxon>
    </lineage>
</organism>
<dbReference type="EMBL" id="JANJQO010000041">
    <property type="protein sequence ID" value="KAJ2983170.1"/>
    <property type="molecule type" value="Genomic_DNA"/>
</dbReference>
<sequence length="105" mass="11472">MTLRGERWAALPHRPSANPLPCQINTRKGKGNVRLDAIVWLARLINYILGMEPRQSGLSAVNLGAEAPRGPSPDQVEEIVTNTQIPFIAHGYDDDNDSALGDDAR</sequence>
<evidence type="ECO:0000313" key="2">
    <source>
        <dbReference type="Proteomes" id="UP001143910"/>
    </source>
</evidence>
<gene>
    <name evidence="1" type="ORF">NQ176_g882</name>
</gene>
<proteinExistence type="predicted"/>
<keyword evidence="2" id="KW-1185">Reference proteome</keyword>
<protein>
    <submittedName>
        <fullName evidence="1">Uncharacterized protein</fullName>
    </submittedName>
</protein>
<evidence type="ECO:0000313" key="1">
    <source>
        <dbReference type="EMBL" id="KAJ2983170.1"/>
    </source>
</evidence>